<feature type="region of interest" description="Disordered" evidence="1">
    <location>
        <begin position="265"/>
        <end position="287"/>
    </location>
</feature>
<feature type="compositionally biased region" description="Basic and acidic residues" evidence="1">
    <location>
        <begin position="265"/>
        <end position="275"/>
    </location>
</feature>
<feature type="compositionally biased region" description="Basic and acidic residues" evidence="1">
    <location>
        <begin position="317"/>
        <end position="329"/>
    </location>
</feature>
<dbReference type="AlphaFoldDB" id="A0A9W6SWN2"/>
<feature type="compositionally biased region" description="Low complexity" evidence="1">
    <location>
        <begin position="330"/>
        <end position="341"/>
    </location>
</feature>
<dbReference type="Proteomes" id="UP001165120">
    <property type="component" value="Unassembled WGS sequence"/>
</dbReference>
<evidence type="ECO:0000313" key="3">
    <source>
        <dbReference type="Proteomes" id="UP001165120"/>
    </source>
</evidence>
<comment type="caution">
    <text evidence="2">The sequence shown here is derived from an EMBL/GenBank/DDBJ whole genome shotgun (WGS) entry which is preliminary data.</text>
</comment>
<proteinExistence type="predicted"/>
<name>A0A9W6SWN2_CANBO</name>
<protein>
    <submittedName>
        <fullName evidence="2">Unnamed protein product</fullName>
    </submittedName>
</protein>
<dbReference type="Gene3D" id="1.10.287.1490">
    <property type="match status" value="1"/>
</dbReference>
<organism evidence="2 3">
    <name type="scientific">Candida boidinii</name>
    <name type="common">Yeast</name>
    <dbReference type="NCBI Taxonomy" id="5477"/>
    <lineage>
        <taxon>Eukaryota</taxon>
        <taxon>Fungi</taxon>
        <taxon>Dikarya</taxon>
        <taxon>Ascomycota</taxon>
        <taxon>Saccharomycotina</taxon>
        <taxon>Pichiomycetes</taxon>
        <taxon>Pichiales</taxon>
        <taxon>Pichiaceae</taxon>
        <taxon>Ogataea</taxon>
        <taxon>Ogataea/Candida clade</taxon>
    </lineage>
</organism>
<feature type="region of interest" description="Disordered" evidence="1">
    <location>
        <begin position="305"/>
        <end position="341"/>
    </location>
</feature>
<evidence type="ECO:0000313" key="2">
    <source>
        <dbReference type="EMBL" id="GME68089.1"/>
    </source>
</evidence>
<keyword evidence="3" id="KW-1185">Reference proteome</keyword>
<reference evidence="2" key="1">
    <citation type="submission" date="2023-04" db="EMBL/GenBank/DDBJ databases">
        <title>Candida boidinii NBRC 10035.</title>
        <authorList>
            <person name="Ichikawa N."/>
            <person name="Sato H."/>
            <person name="Tonouchi N."/>
        </authorList>
    </citation>
    <scope>NUCLEOTIDE SEQUENCE</scope>
    <source>
        <strain evidence="2">NBRC 10035</strain>
    </source>
</reference>
<evidence type="ECO:0000256" key="1">
    <source>
        <dbReference type="SAM" id="MobiDB-lite"/>
    </source>
</evidence>
<sequence length="351" mass="38744">MFSRISQFSKNISDEITRISDDVNNVRQQGEVAIDTVAANNILHTETPNPDTLIQPEDEPIEANTEGEADNNANVTSDESKLNGGSSVGVTTTQPSSSTNSSDIQGEPQSNKPSSASTPEPKSMSTSGVATPVSASANNSMIVPGTNINWNELSPELRSKMKKFMKYEEKYPLLLDAYKTEKKKTSYITLFENALKDSTPCDGIADIQGFKQYLSGLNSKIDILNNEFKRVVGSENSLKKVEKQLNDTVKSLNDKIKSVEKQNHELKDKLKDAKSDNGTSEETQQEVESLKKQIVSLKSDLANQEDYPDIKSQLDSAKQEVTKLNEELSSKSSNSMKNSKNNLWKLRLPTI</sequence>
<feature type="region of interest" description="Disordered" evidence="1">
    <location>
        <begin position="62"/>
        <end position="142"/>
    </location>
</feature>
<dbReference type="EMBL" id="BSXN01000323">
    <property type="protein sequence ID" value="GME68089.1"/>
    <property type="molecule type" value="Genomic_DNA"/>
</dbReference>
<feature type="compositionally biased region" description="Polar residues" evidence="1">
    <location>
        <begin position="71"/>
        <end position="90"/>
    </location>
</feature>
<gene>
    <name evidence="2" type="ORF">Cboi02_000139000</name>
</gene>
<feature type="compositionally biased region" description="Polar residues" evidence="1">
    <location>
        <begin position="103"/>
        <end position="142"/>
    </location>
</feature>
<feature type="compositionally biased region" description="Low complexity" evidence="1">
    <location>
        <begin position="91"/>
        <end position="102"/>
    </location>
</feature>
<accession>A0A9W6SWN2</accession>